<proteinExistence type="predicted"/>
<dbReference type="eggNOG" id="ENOG502ZX9F">
    <property type="taxonomic scope" value="Bacteria"/>
</dbReference>
<reference evidence="1 2" key="1">
    <citation type="submission" date="2014-04" db="EMBL/GenBank/DDBJ databases">
        <title>Genome sequencing of Vibrio navarrensis strains.</title>
        <authorList>
            <person name="Gladney L.M."/>
            <person name="Katz L.S."/>
            <person name="Marino-Ramirez L."/>
            <person name="Jordan I.K."/>
        </authorList>
    </citation>
    <scope>NUCLEOTIDE SEQUENCE [LARGE SCALE GENOMIC DNA]</scope>
    <source>
        <strain evidence="1 2">ATCC 51183</strain>
    </source>
</reference>
<dbReference type="EMBL" id="JMCG01000001">
    <property type="protein sequence ID" value="KGK11096.1"/>
    <property type="molecule type" value="Genomic_DNA"/>
</dbReference>
<comment type="caution">
    <text evidence="1">The sequence shown here is derived from an EMBL/GenBank/DDBJ whole genome shotgun (WGS) entry which is preliminary data.</text>
</comment>
<dbReference type="GeneID" id="43682977"/>
<dbReference type="RefSeq" id="WP_039428844.1">
    <property type="nucleotide sequence ID" value="NZ_CP061845.1"/>
</dbReference>
<evidence type="ECO:0000313" key="2">
    <source>
        <dbReference type="Proteomes" id="UP000029994"/>
    </source>
</evidence>
<keyword evidence="2" id="KW-1185">Reference proteome</keyword>
<gene>
    <name evidence="1" type="ORF">EA26_07175</name>
</gene>
<protein>
    <submittedName>
        <fullName evidence="1">Uncharacterized protein</fullName>
    </submittedName>
</protein>
<evidence type="ECO:0000313" key="1">
    <source>
        <dbReference type="EMBL" id="KGK11096.1"/>
    </source>
</evidence>
<dbReference type="Proteomes" id="UP000029994">
    <property type="component" value="Unassembled WGS sequence"/>
</dbReference>
<name>A0A099LUG4_9VIBR</name>
<accession>A0A099LUG4</accession>
<dbReference type="AlphaFoldDB" id="A0A099LUG4"/>
<organism evidence="1 2">
    <name type="scientific">Vibrio navarrensis</name>
    <dbReference type="NCBI Taxonomy" id="29495"/>
    <lineage>
        <taxon>Bacteria</taxon>
        <taxon>Pseudomonadati</taxon>
        <taxon>Pseudomonadota</taxon>
        <taxon>Gammaproteobacteria</taxon>
        <taxon>Vibrionales</taxon>
        <taxon>Vibrionaceae</taxon>
        <taxon>Vibrio</taxon>
    </lineage>
</organism>
<sequence length="150" mass="17766">MYDEHFELQHILLEIKAERWHAIERFLFPYYCYRHRLVTRHGKPDWNLARDQLPRSSKVTRSKQSVIEPLVPEPSVVGLLKGFWKDNENITLEQLECLLATWLEYVVISKEELKALKQAGLEKSMPSEWYQTDQPTLGARFDKVGIKINR</sequence>